<dbReference type="PANTHER" id="PTHR43014">
    <property type="entry name" value="MERCURIC REDUCTASE"/>
    <property type="match status" value="1"/>
</dbReference>
<dbReference type="RefSeq" id="WP_377938218.1">
    <property type="nucleotide sequence ID" value="NZ_JBHTHQ010000012.1"/>
</dbReference>
<feature type="domain" description="FAD/NAD(P)-binding" evidence="11">
    <location>
        <begin position="8"/>
        <end position="327"/>
    </location>
</feature>
<dbReference type="Pfam" id="PF07992">
    <property type="entry name" value="Pyr_redox_2"/>
    <property type="match status" value="1"/>
</dbReference>
<evidence type="ECO:0000313" key="12">
    <source>
        <dbReference type="EMBL" id="MFD0704595.1"/>
    </source>
</evidence>
<evidence type="ECO:0000259" key="11">
    <source>
        <dbReference type="Pfam" id="PF07992"/>
    </source>
</evidence>
<keyword evidence="7" id="KW-1015">Disulfide bond</keyword>
<dbReference type="InterPro" id="IPR001100">
    <property type="entry name" value="Pyr_nuc-diS_OxRdtase"/>
</dbReference>
<dbReference type="PANTHER" id="PTHR43014:SF4">
    <property type="entry name" value="PYRIDINE NUCLEOTIDE-DISULFIDE OXIDOREDUCTASE RCLA-RELATED"/>
    <property type="match status" value="1"/>
</dbReference>
<dbReference type="Pfam" id="PF02852">
    <property type="entry name" value="Pyr_redox_dim"/>
    <property type="match status" value="1"/>
</dbReference>
<dbReference type="PIRSF" id="PIRSF000350">
    <property type="entry name" value="Mercury_reductase_MerA"/>
    <property type="match status" value="1"/>
</dbReference>
<evidence type="ECO:0000256" key="7">
    <source>
        <dbReference type="ARBA" id="ARBA00023157"/>
    </source>
</evidence>
<keyword evidence="5" id="KW-0521">NADP</keyword>
<accession>A0ABW2Y2V0</accession>
<keyword evidence="4 9" id="KW-0274">FAD</keyword>
<comment type="similarity">
    <text evidence="2 9">Belongs to the class-I pyridine nucleotide-disulfide oxidoreductase family.</text>
</comment>
<dbReference type="InterPro" id="IPR016156">
    <property type="entry name" value="FAD/NAD-linked_Rdtase_dimer_sf"/>
</dbReference>
<dbReference type="SUPFAM" id="SSF51905">
    <property type="entry name" value="FAD/NAD(P)-binding domain"/>
    <property type="match status" value="1"/>
</dbReference>
<dbReference type="PROSITE" id="PS00076">
    <property type="entry name" value="PYRIDINE_REDOX_1"/>
    <property type="match status" value="1"/>
</dbReference>
<keyword evidence="3 9" id="KW-0285">Flavoprotein</keyword>
<evidence type="ECO:0000256" key="1">
    <source>
        <dbReference type="ARBA" id="ARBA00001974"/>
    </source>
</evidence>
<dbReference type="EMBL" id="JBHTHQ010000012">
    <property type="protein sequence ID" value="MFD0704595.1"/>
    <property type="molecule type" value="Genomic_DNA"/>
</dbReference>
<evidence type="ECO:0000259" key="10">
    <source>
        <dbReference type="Pfam" id="PF02852"/>
    </source>
</evidence>
<comment type="caution">
    <text evidence="12">The sequence shown here is derived from an EMBL/GenBank/DDBJ whole genome shotgun (WGS) entry which is preliminary data.</text>
</comment>
<dbReference type="InterPro" id="IPR036188">
    <property type="entry name" value="FAD/NAD-bd_sf"/>
</dbReference>
<feature type="domain" description="Pyridine nucleotide-disulphide oxidoreductase dimerisation" evidence="10">
    <location>
        <begin position="353"/>
        <end position="461"/>
    </location>
</feature>
<sequence length="465" mass="49563">MTTHIALDVLVIGWGKAGKTLAAKLSATRKVGLVEQYATMYGGTCINIGCVPTKALITSASRHVDSSSTDADYFEKSVAHRNALIEKMRAKNHSMLEGKVLLIDGKARFSGPHSVVIEPSNADDSSRSTHDSIDESAAESITVSAPIIIINTGAVTRIPDIPGTDLPHVYTSTSIQHAQPFPQSLTIIGGGFIGLEFATMMNDFGSHVTILDSSDVFLSRLDRDVADKLYDTMTAQGIEIISRARVEKISQADNGQLTVYTSADAFTSDAVLLATGRTAATANLNLDAAGIEVDSRGSIVVDDHLRTNVEGVYAVGDVNGGPQFTYISFDDHRIVLDDIIGNGTRVRSDRVAVPTASFVRPPLSSVGMTEDEARAAGRNIVVKKADIADIAVMPRPKIIGSPEGMAKFILDADTDEILGAVLYCVDSQELINTVALAMRLHAPASMLRDGIWTHPASTEVFNGVL</sequence>
<dbReference type="InterPro" id="IPR023753">
    <property type="entry name" value="FAD/NAD-binding_dom"/>
</dbReference>
<dbReference type="Gene3D" id="3.30.390.30">
    <property type="match status" value="1"/>
</dbReference>
<comment type="cofactor">
    <cofactor evidence="1">
        <name>FAD</name>
        <dbReference type="ChEBI" id="CHEBI:57692"/>
    </cofactor>
</comment>
<evidence type="ECO:0000313" key="13">
    <source>
        <dbReference type="Proteomes" id="UP001597036"/>
    </source>
</evidence>
<dbReference type="Proteomes" id="UP001597036">
    <property type="component" value="Unassembled WGS sequence"/>
</dbReference>
<dbReference type="PRINTS" id="PR00368">
    <property type="entry name" value="FADPNR"/>
</dbReference>
<evidence type="ECO:0000256" key="3">
    <source>
        <dbReference type="ARBA" id="ARBA00022630"/>
    </source>
</evidence>
<keyword evidence="13" id="KW-1185">Reference proteome</keyword>
<keyword evidence="8 9" id="KW-0676">Redox-active center</keyword>
<name>A0ABW2Y2V0_9BIFI</name>
<evidence type="ECO:0000256" key="5">
    <source>
        <dbReference type="ARBA" id="ARBA00022857"/>
    </source>
</evidence>
<dbReference type="InterPro" id="IPR004099">
    <property type="entry name" value="Pyr_nucl-diS_OxRdtase_dimer"/>
</dbReference>
<dbReference type="PRINTS" id="PR00411">
    <property type="entry name" value="PNDRDTASEI"/>
</dbReference>
<evidence type="ECO:0000256" key="6">
    <source>
        <dbReference type="ARBA" id="ARBA00023002"/>
    </source>
</evidence>
<dbReference type="SUPFAM" id="SSF55424">
    <property type="entry name" value="FAD/NAD-linked reductases, dimerisation (C-terminal) domain"/>
    <property type="match status" value="1"/>
</dbReference>
<dbReference type="Gene3D" id="3.50.50.60">
    <property type="entry name" value="FAD/NAD(P)-binding domain"/>
    <property type="match status" value="2"/>
</dbReference>
<reference evidence="13" key="1">
    <citation type="journal article" date="2019" name="Int. J. Syst. Evol. Microbiol.">
        <title>The Global Catalogue of Microorganisms (GCM) 10K type strain sequencing project: providing services to taxonomists for standard genome sequencing and annotation.</title>
        <authorList>
            <consortium name="The Broad Institute Genomics Platform"/>
            <consortium name="The Broad Institute Genome Sequencing Center for Infectious Disease"/>
            <person name="Wu L."/>
            <person name="Ma J."/>
        </authorList>
    </citation>
    <scope>NUCLEOTIDE SEQUENCE [LARGE SCALE GENOMIC DNA]</scope>
    <source>
        <strain evidence="13">CCM 8604</strain>
    </source>
</reference>
<dbReference type="InterPro" id="IPR012999">
    <property type="entry name" value="Pyr_OxRdtase_I_AS"/>
</dbReference>
<keyword evidence="6 9" id="KW-0560">Oxidoreductase</keyword>
<protein>
    <submittedName>
        <fullName evidence="12">FAD-dependent oxidoreductase</fullName>
    </submittedName>
</protein>
<organism evidence="12 13">
    <name type="scientific">Alloscardovia venturai</name>
    <dbReference type="NCBI Taxonomy" id="1769421"/>
    <lineage>
        <taxon>Bacteria</taxon>
        <taxon>Bacillati</taxon>
        <taxon>Actinomycetota</taxon>
        <taxon>Actinomycetes</taxon>
        <taxon>Bifidobacteriales</taxon>
        <taxon>Bifidobacteriaceae</taxon>
        <taxon>Alloscardovia</taxon>
    </lineage>
</organism>
<evidence type="ECO:0000256" key="9">
    <source>
        <dbReference type="RuleBase" id="RU003691"/>
    </source>
</evidence>
<gene>
    <name evidence="12" type="ORF">ACFQY8_02370</name>
</gene>
<evidence type="ECO:0000256" key="2">
    <source>
        <dbReference type="ARBA" id="ARBA00007532"/>
    </source>
</evidence>
<evidence type="ECO:0000256" key="4">
    <source>
        <dbReference type="ARBA" id="ARBA00022827"/>
    </source>
</evidence>
<proteinExistence type="inferred from homology"/>
<evidence type="ECO:0000256" key="8">
    <source>
        <dbReference type="ARBA" id="ARBA00023284"/>
    </source>
</evidence>